<protein>
    <submittedName>
        <fullName evidence="1">Uncharacterized protein</fullName>
    </submittedName>
</protein>
<sequence>MTSVIPLAGRSAAASPLPSTPELIGLHGMAENALATALHELRRLDGTADSLRLATARATRAGTLLRRACESLNTLEG</sequence>
<organism evidence="1 2">
    <name type="scientific">Hydrogenophaga defluvii</name>
    <dbReference type="NCBI Taxonomy" id="249410"/>
    <lineage>
        <taxon>Bacteria</taxon>
        <taxon>Pseudomonadati</taxon>
        <taxon>Pseudomonadota</taxon>
        <taxon>Betaproteobacteria</taxon>
        <taxon>Burkholderiales</taxon>
        <taxon>Comamonadaceae</taxon>
        <taxon>Hydrogenophaga</taxon>
    </lineage>
</organism>
<gene>
    <name evidence="1" type="ORF">ACFQU0_20915</name>
</gene>
<dbReference type="Proteomes" id="UP001596457">
    <property type="component" value="Unassembled WGS sequence"/>
</dbReference>
<keyword evidence="2" id="KW-1185">Reference proteome</keyword>
<reference evidence="2" key="1">
    <citation type="journal article" date="2019" name="Int. J. Syst. Evol. Microbiol.">
        <title>The Global Catalogue of Microorganisms (GCM) 10K type strain sequencing project: providing services to taxonomists for standard genome sequencing and annotation.</title>
        <authorList>
            <consortium name="The Broad Institute Genomics Platform"/>
            <consortium name="The Broad Institute Genome Sequencing Center for Infectious Disease"/>
            <person name="Wu L."/>
            <person name="Ma J."/>
        </authorList>
    </citation>
    <scope>NUCLEOTIDE SEQUENCE [LARGE SCALE GENOMIC DNA]</scope>
    <source>
        <strain evidence="2">CCUG 53903</strain>
    </source>
</reference>
<name>A0ABW2SJB7_9BURK</name>
<evidence type="ECO:0000313" key="1">
    <source>
        <dbReference type="EMBL" id="MFC7462887.1"/>
    </source>
</evidence>
<dbReference type="EMBL" id="JBHTBZ010000088">
    <property type="protein sequence ID" value="MFC7462887.1"/>
    <property type="molecule type" value="Genomic_DNA"/>
</dbReference>
<comment type="caution">
    <text evidence="1">The sequence shown here is derived from an EMBL/GenBank/DDBJ whole genome shotgun (WGS) entry which is preliminary data.</text>
</comment>
<evidence type="ECO:0000313" key="2">
    <source>
        <dbReference type="Proteomes" id="UP001596457"/>
    </source>
</evidence>
<dbReference type="RefSeq" id="WP_382204061.1">
    <property type="nucleotide sequence ID" value="NZ_JBHTBZ010000088.1"/>
</dbReference>
<accession>A0ABW2SJB7</accession>
<proteinExistence type="predicted"/>